<dbReference type="SUPFAM" id="SSF56935">
    <property type="entry name" value="Porins"/>
    <property type="match status" value="1"/>
</dbReference>
<dbReference type="NCBIfam" id="TIGR04056">
    <property type="entry name" value="OMP_RagA_SusC"/>
    <property type="match status" value="1"/>
</dbReference>
<dbReference type="InterPro" id="IPR000531">
    <property type="entry name" value="Beta-barrel_TonB"/>
</dbReference>
<feature type="signal peptide" evidence="10">
    <location>
        <begin position="1"/>
        <end position="23"/>
    </location>
</feature>
<dbReference type="InterPro" id="IPR037066">
    <property type="entry name" value="Plug_dom_sf"/>
</dbReference>
<evidence type="ECO:0000256" key="8">
    <source>
        <dbReference type="PROSITE-ProRule" id="PRU01360"/>
    </source>
</evidence>
<dbReference type="EMBL" id="CP014263">
    <property type="protein sequence ID" value="AQG78489.1"/>
    <property type="molecule type" value="Genomic_DNA"/>
</dbReference>
<feature type="domain" description="TonB-dependent receptor-like beta-barrel" evidence="11">
    <location>
        <begin position="439"/>
        <end position="1042"/>
    </location>
</feature>
<evidence type="ECO:0000256" key="1">
    <source>
        <dbReference type="ARBA" id="ARBA00004571"/>
    </source>
</evidence>
<evidence type="ECO:0000256" key="5">
    <source>
        <dbReference type="ARBA" id="ARBA00023077"/>
    </source>
</evidence>
<dbReference type="InterPro" id="IPR036942">
    <property type="entry name" value="Beta-barrel_TonB_sf"/>
</dbReference>
<proteinExistence type="inferred from homology"/>
<evidence type="ECO:0000256" key="3">
    <source>
        <dbReference type="ARBA" id="ARBA00022452"/>
    </source>
</evidence>
<evidence type="ECO:0000256" key="10">
    <source>
        <dbReference type="SAM" id="SignalP"/>
    </source>
</evidence>
<name>A0A1P9WSZ4_9BACT</name>
<dbReference type="KEGG" id="smon:AWR27_03520"/>
<keyword evidence="3 8" id="KW-1134">Transmembrane beta strand</keyword>
<keyword evidence="6 8" id="KW-0472">Membrane</keyword>
<dbReference type="InterPro" id="IPR039426">
    <property type="entry name" value="TonB-dep_rcpt-like"/>
</dbReference>
<dbReference type="InterPro" id="IPR023997">
    <property type="entry name" value="TonB-dep_OMP_SusC/RagA_CS"/>
</dbReference>
<keyword evidence="14" id="KW-1185">Reference proteome</keyword>
<evidence type="ECO:0000256" key="9">
    <source>
        <dbReference type="RuleBase" id="RU003357"/>
    </source>
</evidence>
<keyword evidence="10" id="KW-0732">Signal</keyword>
<dbReference type="OrthoDB" id="9768177at2"/>
<dbReference type="Proteomes" id="UP000187941">
    <property type="component" value="Chromosome"/>
</dbReference>
<dbReference type="AlphaFoldDB" id="A0A1P9WSZ4"/>
<accession>A0A1P9WSZ4</accession>
<evidence type="ECO:0000256" key="2">
    <source>
        <dbReference type="ARBA" id="ARBA00022448"/>
    </source>
</evidence>
<keyword evidence="2 8" id="KW-0813">Transport</keyword>
<evidence type="ECO:0000313" key="13">
    <source>
        <dbReference type="EMBL" id="AQG78489.1"/>
    </source>
</evidence>
<dbReference type="Pfam" id="PF00593">
    <property type="entry name" value="TonB_dep_Rec_b-barrel"/>
    <property type="match status" value="1"/>
</dbReference>
<organism evidence="13 14">
    <name type="scientific">Spirosoma montaniterrae</name>
    <dbReference type="NCBI Taxonomy" id="1178516"/>
    <lineage>
        <taxon>Bacteria</taxon>
        <taxon>Pseudomonadati</taxon>
        <taxon>Bacteroidota</taxon>
        <taxon>Cytophagia</taxon>
        <taxon>Cytophagales</taxon>
        <taxon>Cytophagaceae</taxon>
        <taxon>Spirosoma</taxon>
    </lineage>
</organism>
<dbReference type="Pfam" id="PF07715">
    <property type="entry name" value="Plug"/>
    <property type="match status" value="1"/>
</dbReference>
<keyword evidence="4 8" id="KW-0812">Transmembrane</keyword>
<dbReference type="InterPro" id="IPR012910">
    <property type="entry name" value="Plug_dom"/>
</dbReference>
<evidence type="ECO:0000259" key="12">
    <source>
        <dbReference type="Pfam" id="PF07715"/>
    </source>
</evidence>
<comment type="subcellular location">
    <subcellularLocation>
        <location evidence="1 8">Cell outer membrane</location>
        <topology evidence="1 8">Multi-pass membrane protein</topology>
    </subcellularLocation>
</comment>
<gene>
    <name evidence="13" type="ORF">AWR27_03520</name>
</gene>
<keyword evidence="5 9" id="KW-0798">TonB box</keyword>
<feature type="domain" description="TonB-dependent receptor plug" evidence="12">
    <location>
        <begin position="123"/>
        <end position="248"/>
    </location>
</feature>
<dbReference type="Gene3D" id="2.60.40.1120">
    <property type="entry name" value="Carboxypeptidase-like, regulatory domain"/>
    <property type="match status" value="1"/>
</dbReference>
<evidence type="ECO:0008006" key="15">
    <source>
        <dbReference type="Google" id="ProtNLM"/>
    </source>
</evidence>
<sequence length="1093" mass="118880">MRITCIRLLFGVWLLALSGLAYAQERTITGRITSAEDGTPIPGASVAIKGTNRGTTTDANGTYRLGVGTADRLVVSFVGMLNQEVEIGNRSVIDVSLKADSRQLNEVVVTALGVQKEAKGLGFSQTTIKNEELTVGRTTNIANALSGKIAGVRISGSNGATGSSSNIQIRGLTTFTQSNQPLFVVDGIPVDNGGGVGGSGLLNTSNSQTGVSNSNRGIDLNQDDIETMTVLKGPAAAALYGSRAAAGVIMITTKKGKAVGNKKNVVNYTGSYNVVEVNRFPDYQNQYGRGTSLNAAGQPVAPIYQPNADQLSWGPIIQGQRVPSAYSAADRALFNLPDSVALTAYPNNVRDMFRQGFNQQHNVSFSGATDKSNYYFSYGLLSDKGYMESNKLDRHTFTANASSQLTDRLNVGTNIQYVYNTSQRSQIGNQLSNPLFRGWFLPRDYNLLGEPNTRPDGSQVFFNANTDNPFWTLRNNLYNDNRSRLIGNVNLSYKLNNWLTYSGRAGTDMFTENRFTVDAIGARGQANHAVAGVGAIGNRNITRRETSFYNNLTGTFNLNDDLKITALVGSEINQINQVDQAVVGNTLATRDFNNINNATNFIPYYEQLRRRLIGVFANVDISYKGWANLTVTGRNDWSSTFARGNRSYFYPSVSGSVILTDALPQVFGDQRILSFAKVKGAWARVGREAFLFATATYFDNANPSDGFGPQIQFPFLGQQGRTLQDGAGNPQLGPEFTRSAEAGIELKFWDNRVGLDVTRFSQRSTDIIISVPIAGASGFTNVARNAGVLESTGWEWNLSFTPVRNPNFKWDINFNGSRIRNNVISLAPGVQNISLGPFTTAQGRIQEGLPYGAMFANTLLRTAEGRLVVNPTNGFPILDPRGLQYVGDPNPRWTGGVVNNFSYKGINLNFLIDIRSGGQVLSRVIGDLRRTGVAAETAELPRFGADGQPLRNYVVDGVFGNGTVSNGQPVLTSREGTALATGASPVANDVAITGQQYWGQLYTFNAPGMFIFDGSWTRLREASLTYNIPKKWLQRTPFGNVEVGVNGRNLLLWTKVPHIDPEFNVNSNQNLQGIEFNTLPQARTYGGLVRLSF</sequence>
<evidence type="ECO:0000256" key="6">
    <source>
        <dbReference type="ARBA" id="ARBA00023136"/>
    </source>
</evidence>
<feature type="chain" id="PRO_5012207844" description="SusC/RagA family TonB-linked outer membrane protein" evidence="10">
    <location>
        <begin position="24"/>
        <end position="1093"/>
    </location>
</feature>
<protein>
    <recommendedName>
        <fullName evidence="15">SusC/RagA family TonB-linked outer membrane protein</fullName>
    </recommendedName>
</protein>
<dbReference type="GO" id="GO:0009279">
    <property type="term" value="C:cell outer membrane"/>
    <property type="evidence" value="ECO:0007669"/>
    <property type="project" value="UniProtKB-SubCell"/>
</dbReference>
<reference evidence="13 14" key="1">
    <citation type="submission" date="2016-01" db="EMBL/GenBank/DDBJ databases">
        <authorList>
            <person name="Oliw E.H."/>
        </authorList>
    </citation>
    <scope>NUCLEOTIDE SEQUENCE [LARGE SCALE GENOMIC DNA]</scope>
    <source>
        <strain evidence="13 14">DY10</strain>
    </source>
</reference>
<dbReference type="InterPro" id="IPR008969">
    <property type="entry name" value="CarboxyPept-like_regulatory"/>
</dbReference>
<evidence type="ECO:0000259" key="11">
    <source>
        <dbReference type="Pfam" id="PF00593"/>
    </source>
</evidence>
<evidence type="ECO:0000256" key="4">
    <source>
        <dbReference type="ARBA" id="ARBA00022692"/>
    </source>
</evidence>
<keyword evidence="7 8" id="KW-0998">Cell outer membrane</keyword>
<dbReference type="Gene3D" id="2.170.130.10">
    <property type="entry name" value="TonB-dependent receptor, plug domain"/>
    <property type="match status" value="1"/>
</dbReference>
<dbReference type="RefSeq" id="WP_077129929.1">
    <property type="nucleotide sequence ID" value="NZ_CP014263.1"/>
</dbReference>
<evidence type="ECO:0000256" key="7">
    <source>
        <dbReference type="ARBA" id="ARBA00023237"/>
    </source>
</evidence>
<dbReference type="SUPFAM" id="SSF49464">
    <property type="entry name" value="Carboxypeptidase regulatory domain-like"/>
    <property type="match status" value="1"/>
</dbReference>
<dbReference type="Gene3D" id="2.40.170.20">
    <property type="entry name" value="TonB-dependent receptor, beta-barrel domain"/>
    <property type="match status" value="1"/>
</dbReference>
<dbReference type="NCBIfam" id="TIGR04057">
    <property type="entry name" value="SusC_RagA_signa"/>
    <property type="match status" value="1"/>
</dbReference>
<comment type="similarity">
    <text evidence="8 9">Belongs to the TonB-dependent receptor family.</text>
</comment>
<evidence type="ECO:0000313" key="14">
    <source>
        <dbReference type="Proteomes" id="UP000187941"/>
    </source>
</evidence>
<dbReference type="InterPro" id="IPR023996">
    <property type="entry name" value="TonB-dep_OMP_SusC/RagA"/>
</dbReference>
<dbReference type="STRING" id="1178516.AWR27_03520"/>
<dbReference type="PROSITE" id="PS52016">
    <property type="entry name" value="TONB_DEPENDENT_REC_3"/>
    <property type="match status" value="1"/>
</dbReference>
<dbReference type="Pfam" id="PF13715">
    <property type="entry name" value="CarbopepD_reg_2"/>
    <property type="match status" value="1"/>
</dbReference>